<dbReference type="PANTHER" id="PTHR42830:SF1">
    <property type="entry name" value="OSMOTICALLY INDUCIBLE FAMILY PROTEIN"/>
    <property type="match status" value="1"/>
</dbReference>
<dbReference type="AlphaFoldDB" id="A0A6G8PS94"/>
<dbReference type="GO" id="GO:0006979">
    <property type="term" value="P:response to oxidative stress"/>
    <property type="evidence" value="ECO:0007669"/>
    <property type="project" value="InterPro"/>
</dbReference>
<dbReference type="Gene3D" id="3.30.300.20">
    <property type="match status" value="1"/>
</dbReference>
<evidence type="ECO:0000256" key="1">
    <source>
        <dbReference type="SAM" id="MobiDB-lite"/>
    </source>
</evidence>
<dbReference type="SUPFAM" id="SSF82784">
    <property type="entry name" value="OsmC-like"/>
    <property type="match status" value="1"/>
</dbReference>
<accession>A0A6G8PS94</accession>
<dbReference type="PANTHER" id="PTHR42830">
    <property type="entry name" value="OSMOTICALLY INDUCIBLE FAMILY PROTEIN"/>
    <property type="match status" value="1"/>
</dbReference>
<protein>
    <submittedName>
        <fullName evidence="2">OsmC family peroxiredoxin</fullName>
    </submittedName>
</protein>
<evidence type="ECO:0000313" key="2">
    <source>
        <dbReference type="EMBL" id="QIN77244.1"/>
    </source>
</evidence>
<dbReference type="InterPro" id="IPR036102">
    <property type="entry name" value="OsmC/Ohrsf"/>
</dbReference>
<dbReference type="InterPro" id="IPR015946">
    <property type="entry name" value="KH_dom-like_a/b"/>
</dbReference>
<gene>
    <name evidence="2" type="ORF">GBA65_00495</name>
</gene>
<dbReference type="InterPro" id="IPR052707">
    <property type="entry name" value="OsmC_Ohr_Peroxiredoxin"/>
</dbReference>
<feature type="compositionally biased region" description="Polar residues" evidence="1">
    <location>
        <begin position="19"/>
        <end position="29"/>
    </location>
</feature>
<dbReference type="RefSeq" id="WP_166394912.1">
    <property type="nucleotide sequence ID" value="NZ_CP045121.1"/>
</dbReference>
<evidence type="ECO:0000313" key="3">
    <source>
        <dbReference type="Proteomes" id="UP000502706"/>
    </source>
</evidence>
<dbReference type="InterPro" id="IPR019904">
    <property type="entry name" value="Peroxiredoxin_OsmC"/>
</dbReference>
<dbReference type="EMBL" id="CP045121">
    <property type="protein sequence ID" value="QIN77244.1"/>
    <property type="molecule type" value="Genomic_DNA"/>
</dbReference>
<dbReference type="KEGG" id="rmar:GBA65_00495"/>
<feature type="region of interest" description="Disordered" evidence="1">
    <location>
        <begin position="1"/>
        <end position="29"/>
    </location>
</feature>
<dbReference type="Pfam" id="PF02566">
    <property type="entry name" value="OsmC"/>
    <property type="match status" value="1"/>
</dbReference>
<dbReference type="Proteomes" id="UP000502706">
    <property type="component" value="Chromosome"/>
</dbReference>
<dbReference type="NCBIfam" id="TIGR03562">
    <property type="entry name" value="osmo_induc_OsmC"/>
    <property type="match status" value="1"/>
</dbReference>
<organism evidence="2 3">
    <name type="scientific">Rubrobacter marinus</name>
    <dbReference type="NCBI Taxonomy" id="2653852"/>
    <lineage>
        <taxon>Bacteria</taxon>
        <taxon>Bacillati</taxon>
        <taxon>Actinomycetota</taxon>
        <taxon>Rubrobacteria</taxon>
        <taxon>Rubrobacterales</taxon>
        <taxon>Rubrobacteraceae</taxon>
        <taxon>Rubrobacter</taxon>
    </lineage>
</organism>
<name>A0A6G8PS94_9ACTN</name>
<dbReference type="GO" id="GO:0004601">
    <property type="term" value="F:peroxidase activity"/>
    <property type="evidence" value="ECO:0007669"/>
    <property type="project" value="InterPro"/>
</dbReference>
<reference evidence="2 3" key="1">
    <citation type="submission" date="2019-10" db="EMBL/GenBank/DDBJ databases">
        <title>Rubrobacter sp nov SCSIO 52915 isolated from a deep-sea sediment in the South China Sea.</title>
        <authorList>
            <person name="Chen R.W."/>
        </authorList>
    </citation>
    <scope>NUCLEOTIDE SEQUENCE [LARGE SCALE GENOMIC DNA]</scope>
    <source>
        <strain evidence="2 3">SCSIO 52915</strain>
    </source>
</reference>
<proteinExistence type="predicted"/>
<sequence length="144" mass="15081">MANVERNAHVEWSGDLMSGNGTVSEGSGVLSNSPVTFAARTQQPEGKTSPEELIASAHATCYAMALSHTLAEGGNAPESLTVDAVCVLDDSQLKITTVDLNVQGNVPGMSQDDFENAARQAEQICPVSNALRGNVEIRLNPTLA</sequence>
<dbReference type="InterPro" id="IPR003718">
    <property type="entry name" value="OsmC/Ohr_fam"/>
</dbReference>
<keyword evidence="3" id="KW-1185">Reference proteome</keyword>